<protein>
    <submittedName>
        <fullName evidence="1">Uncharacterized protein</fullName>
    </submittedName>
</protein>
<evidence type="ECO:0000313" key="2">
    <source>
        <dbReference type="Proteomes" id="UP000324832"/>
    </source>
</evidence>
<dbReference type="AlphaFoldDB" id="A0A5E4QZF9"/>
<sequence>MEKEIEYLENLKRKNNLIFFGVKEYSTQNAYDKLCNAIKSSIIKEWKTNTRDISTLSMNLLDKRAVLIRKENKTKSDRTEIACLSKQIRKNIRKDKQVQRLRSFEKYIVQTGGIKKAVRKLADKKKWIPKLTDKKGYIKTKRRDLIAIATDFYHNLLPKDACMSSINHQERYDYHLNISLLRILSYEYNDLSRDFINNSKCITLGTTYRRHADNSRTNPSACDVIIYLLISQKV</sequence>
<organism evidence="1 2">
    <name type="scientific">Leptidea sinapis</name>
    <dbReference type="NCBI Taxonomy" id="189913"/>
    <lineage>
        <taxon>Eukaryota</taxon>
        <taxon>Metazoa</taxon>
        <taxon>Ecdysozoa</taxon>
        <taxon>Arthropoda</taxon>
        <taxon>Hexapoda</taxon>
        <taxon>Insecta</taxon>
        <taxon>Pterygota</taxon>
        <taxon>Neoptera</taxon>
        <taxon>Endopterygota</taxon>
        <taxon>Lepidoptera</taxon>
        <taxon>Glossata</taxon>
        <taxon>Ditrysia</taxon>
        <taxon>Papilionoidea</taxon>
        <taxon>Pieridae</taxon>
        <taxon>Dismorphiinae</taxon>
        <taxon>Leptidea</taxon>
    </lineage>
</organism>
<name>A0A5E4QZF9_9NEOP</name>
<accession>A0A5E4QZF9</accession>
<evidence type="ECO:0000313" key="1">
    <source>
        <dbReference type="EMBL" id="VVD03462.1"/>
    </source>
</evidence>
<dbReference type="Proteomes" id="UP000324832">
    <property type="component" value="Unassembled WGS sequence"/>
</dbReference>
<dbReference type="EMBL" id="FZQP02006772">
    <property type="protein sequence ID" value="VVD03462.1"/>
    <property type="molecule type" value="Genomic_DNA"/>
</dbReference>
<keyword evidence="2" id="KW-1185">Reference proteome</keyword>
<reference evidence="1 2" key="1">
    <citation type="submission" date="2017-07" db="EMBL/GenBank/DDBJ databases">
        <authorList>
            <person name="Talla V."/>
            <person name="Backstrom N."/>
        </authorList>
    </citation>
    <scope>NUCLEOTIDE SEQUENCE [LARGE SCALE GENOMIC DNA]</scope>
</reference>
<proteinExistence type="predicted"/>
<gene>
    <name evidence="1" type="ORF">LSINAPIS_LOCUS13455</name>
</gene>